<feature type="compositionally biased region" description="Low complexity" evidence="3">
    <location>
        <begin position="194"/>
        <end position="206"/>
    </location>
</feature>
<dbReference type="AlphaFoldDB" id="A0A5B8MEU8"/>
<feature type="compositionally biased region" description="Acidic residues" evidence="3">
    <location>
        <begin position="178"/>
        <end position="193"/>
    </location>
</feature>
<gene>
    <name evidence="5" type="ORF">A3770_02p14570</name>
</gene>
<dbReference type="Proteomes" id="UP000316726">
    <property type="component" value="Chromosome 2"/>
</dbReference>
<reference evidence="5 6" key="1">
    <citation type="submission" date="2018-07" db="EMBL/GenBank/DDBJ databases">
        <title>The complete nuclear genome of the prasinophyte Chloropicon primus (CCMP1205).</title>
        <authorList>
            <person name="Pombert J.-F."/>
            <person name="Otis C."/>
            <person name="Turmel M."/>
            <person name="Lemieux C."/>
        </authorList>
    </citation>
    <scope>NUCLEOTIDE SEQUENCE [LARGE SCALE GENOMIC DNA]</scope>
    <source>
        <strain evidence="5 6">CCMP1205</strain>
    </source>
</reference>
<sequence>MVVAELTKDQKILLTSALQLIRETDTGVKASVVDKLEKELKSKSCVVESSEVTLSDLLTSIKRKLEDDEPQKSAKKQKVEKESSSDDSSSSDSGSSSSSSSSSSDSDSDSSSESESEEKPKKSKDSGSKKTEKAKKEDSSSSDDDDSSDSEDSSSSSSDSEESKEPEKKKAKKKDSSSSDDSDDDSSDSEDSSSSDSGSSSSSSSDSGEKKKKKKKEKKEEKDDGLKIHKKGGADNASNPAQDFGGTEQAAGSTRIFAGNLPWAADEESMKELFQSLGGKVVTVDIAYGEDGRARGFGHVSFTDSADAAKAVNELNGADYLGRPLRLDHATERRNPPKERQAFTGPVSGTTIFVKGLDYNMTEDDIRNGMTEFFQECGGVSQVRVPMDRETGGHKGYCFIEFYEADAKTKAMEYDGSEFGGRWIKIDGNVPERTGGGGGGGGGFGGSPRGGRGGFGGGRGGGRGGFGGSPRGGRGGFGGSPRGGRGGFGGGRGGGRGGMTGSNRISLDGAGTGKKVTFD</sequence>
<dbReference type="SUPFAM" id="SSF54928">
    <property type="entry name" value="RNA-binding domain, RBD"/>
    <property type="match status" value="2"/>
</dbReference>
<dbReference type="Gene3D" id="3.30.70.330">
    <property type="match status" value="2"/>
</dbReference>
<feature type="domain" description="RRM" evidence="4">
    <location>
        <begin position="254"/>
        <end position="332"/>
    </location>
</feature>
<keyword evidence="1 2" id="KW-0694">RNA-binding</keyword>
<accession>A0A5B8MEU8</accession>
<evidence type="ECO:0000313" key="5">
    <source>
        <dbReference type="EMBL" id="QDZ18939.1"/>
    </source>
</evidence>
<organism evidence="5 6">
    <name type="scientific">Chloropicon primus</name>
    <dbReference type="NCBI Taxonomy" id="1764295"/>
    <lineage>
        <taxon>Eukaryota</taxon>
        <taxon>Viridiplantae</taxon>
        <taxon>Chlorophyta</taxon>
        <taxon>Chloropicophyceae</taxon>
        <taxon>Chloropicales</taxon>
        <taxon>Chloropicaceae</taxon>
        <taxon>Chloropicon</taxon>
    </lineage>
</organism>
<proteinExistence type="predicted"/>
<dbReference type="PROSITE" id="PS50102">
    <property type="entry name" value="RRM"/>
    <property type="match status" value="2"/>
</dbReference>
<dbReference type="OrthoDB" id="439808at2759"/>
<evidence type="ECO:0000256" key="1">
    <source>
        <dbReference type="ARBA" id="ARBA00022884"/>
    </source>
</evidence>
<evidence type="ECO:0000259" key="4">
    <source>
        <dbReference type="PROSITE" id="PS50102"/>
    </source>
</evidence>
<dbReference type="STRING" id="1764295.A0A5B8MEU8"/>
<dbReference type="CDD" id="cd12451">
    <property type="entry name" value="RRM2_NUCLs"/>
    <property type="match status" value="1"/>
</dbReference>
<evidence type="ECO:0000256" key="2">
    <source>
        <dbReference type="PROSITE-ProRule" id="PRU00176"/>
    </source>
</evidence>
<dbReference type="InterPro" id="IPR000504">
    <property type="entry name" value="RRM_dom"/>
</dbReference>
<dbReference type="PANTHER" id="PTHR23236">
    <property type="entry name" value="EUKARYOTIC TRANSLATION INITIATION FACTOR 4B/4H"/>
    <property type="match status" value="1"/>
</dbReference>
<dbReference type="PANTHER" id="PTHR23236:SF12">
    <property type="entry name" value="EUKARYOTIC INITIATION FACTOR 4B-RELATED"/>
    <property type="match status" value="1"/>
</dbReference>
<dbReference type="InterPro" id="IPR034350">
    <property type="entry name" value="NUCL_RRM2"/>
</dbReference>
<name>A0A5B8MEU8_9CHLO</name>
<feature type="compositionally biased region" description="Acidic residues" evidence="3">
    <location>
        <begin position="140"/>
        <end position="152"/>
    </location>
</feature>
<dbReference type="EMBL" id="CP031035">
    <property type="protein sequence ID" value="QDZ18939.1"/>
    <property type="molecule type" value="Genomic_DNA"/>
</dbReference>
<keyword evidence="6" id="KW-1185">Reference proteome</keyword>
<dbReference type="SMART" id="SM00360">
    <property type="entry name" value="RRM"/>
    <property type="match status" value="2"/>
</dbReference>
<feature type="compositionally biased region" description="Basic and acidic residues" evidence="3">
    <location>
        <begin position="117"/>
        <end position="139"/>
    </location>
</feature>
<feature type="compositionally biased region" description="Acidic residues" evidence="3">
    <location>
        <begin position="106"/>
        <end position="116"/>
    </location>
</feature>
<feature type="domain" description="RRM" evidence="4">
    <location>
        <begin position="350"/>
        <end position="431"/>
    </location>
</feature>
<dbReference type="InterPro" id="IPR012677">
    <property type="entry name" value="Nucleotide-bd_a/b_plait_sf"/>
</dbReference>
<evidence type="ECO:0000313" key="6">
    <source>
        <dbReference type="Proteomes" id="UP000316726"/>
    </source>
</evidence>
<feature type="region of interest" description="Disordered" evidence="3">
    <location>
        <begin position="427"/>
        <end position="519"/>
    </location>
</feature>
<feature type="compositionally biased region" description="Basic and acidic residues" evidence="3">
    <location>
        <begin position="63"/>
        <end position="84"/>
    </location>
</feature>
<feature type="region of interest" description="Disordered" evidence="3">
    <location>
        <begin position="62"/>
        <end position="250"/>
    </location>
</feature>
<feature type="compositionally biased region" description="Low complexity" evidence="3">
    <location>
        <begin position="86"/>
        <end position="105"/>
    </location>
</feature>
<protein>
    <submittedName>
        <fullName evidence="5">RNA-binding protein</fullName>
    </submittedName>
</protein>
<evidence type="ECO:0000256" key="3">
    <source>
        <dbReference type="SAM" id="MobiDB-lite"/>
    </source>
</evidence>
<feature type="compositionally biased region" description="Basic and acidic residues" evidence="3">
    <location>
        <begin position="218"/>
        <end position="227"/>
    </location>
</feature>
<dbReference type="InterPro" id="IPR035979">
    <property type="entry name" value="RBD_domain_sf"/>
</dbReference>
<dbReference type="GO" id="GO:0008143">
    <property type="term" value="F:poly(A) binding"/>
    <property type="evidence" value="ECO:0007669"/>
    <property type="project" value="TreeGrafter"/>
</dbReference>
<feature type="compositionally biased region" description="Gly residues" evidence="3">
    <location>
        <begin position="434"/>
        <end position="500"/>
    </location>
</feature>
<dbReference type="Pfam" id="PF00076">
    <property type="entry name" value="RRM_1"/>
    <property type="match status" value="2"/>
</dbReference>